<name>A0A0M0LRS7_9EUKA</name>
<reference evidence="3" key="1">
    <citation type="journal article" date="2015" name="PLoS Genet.">
        <title>Genome Sequence and Transcriptome Analyses of Chrysochromulina tobin: Metabolic Tools for Enhanced Algal Fitness in the Prominent Order Prymnesiales (Haptophyceae).</title>
        <authorList>
            <person name="Hovde B.T."/>
            <person name="Deodato C.R."/>
            <person name="Hunsperger H.M."/>
            <person name="Ryken S.A."/>
            <person name="Yost W."/>
            <person name="Jha R.K."/>
            <person name="Patterson J."/>
            <person name="Monnat R.J. Jr."/>
            <person name="Barlow S.B."/>
            <person name="Starkenburg S.R."/>
            <person name="Cattolico R.A."/>
        </authorList>
    </citation>
    <scope>NUCLEOTIDE SEQUENCE</scope>
    <source>
        <strain evidence="3">CCMP291</strain>
    </source>
</reference>
<gene>
    <name evidence="2" type="ORF">Ctob_012204</name>
</gene>
<comment type="caution">
    <text evidence="2">The sequence shown here is derived from an EMBL/GenBank/DDBJ whole genome shotgun (WGS) entry which is preliminary data.</text>
</comment>
<evidence type="ECO:0000256" key="1">
    <source>
        <dbReference type="SAM" id="MobiDB-lite"/>
    </source>
</evidence>
<proteinExistence type="predicted"/>
<dbReference type="AlphaFoldDB" id="A0A0M0LRS7"/>
<feature type="compositionally biased region" description="Basic and acidic residues" evidence="1">
    <location>
        <begin position="151"/>
        <end position="162"/>
    </location>
</feature>
<evidence type="ECO:0000313" key="3">
    <source>
        <dbReference type="Proteomes" id="UP000037460"/>
    </source>
</evidence>
<evidence type="ECO:0000313" key="2">
    <source>
        <dbReference type="EMBL" id="KOO53597.1"/>
    </source>
</evidence>
<sequence>MPPESSEQKVAKRKLTIKIVDAPVSGGNVEIEVDEDATFEAVVCKLRKKVDNLPDATLDLVPVADGHHDAVDLTLNVSRKIATCGFKFKLVVAAAPEAEAEGGAKAEAVVPMPATAPAPAPSPPPSKSKPKKEPPPDPFSLVPSRWWQSDLPRRSGETDPKSPRTSVPASPLMRGAFGAEHLDLYGGWAWLDEANDLGRVPLWRRDYAAIQEGVPDYSYCSYYSYAAGSVPTLVRALLGGGANVGSIATER</sequence>
<organism evidence="2 3">
    <name type="scientific">Chrysochromulina tobinii</name>
    <dbReference type="NCBI Taxonomy" id="1460289"/>
    <lineage>
        <taxon>Eukaryota</taxon>
        <taxon>Haptista</taxon>
        <taxon>Haptophyta</taxon>
        <taxon>Prymnesiophyceae</taxon>
        <taxon>Prymnesiales</taxon>
        <taxon>Chrysochromulinaceae</taxon>
        <taxon>Chrysochromulina</taxon>
    </lineage>
</organism>
<keyword evidence="3" id="KW-1185">Reference proteome</keyword>
<dbReference type="Proteomes" id="UP000037460">
    <property type="component" value="Unassembled WGS sequence"/>
</dbReference>
<feature type="compositionally biased region" description="Pro residues" evidence="1">
    <location>
        <begin position="114"/>
        <end position="127"/>
    </location>
</feature>
<protein>
    <submittedName>
        <fullName evidence="2">Uncharacterized protein</fullName>
    </submittedName>
</protein>
<feature type="region of interest" description="Disordered" evidence="1">
    <location>
        <begin position="113"/>
        <end position="172"/>
    </location>
</feature>
<dbReference type="EMBL" id="JWZX01000161">
    <property type="protein sequence ID" value="KOO53597.1"/>
    <property type="molecule type" value="Genomic_DNA"/>
</dbReference>
<accession>A0A0M0LRS7</accession>